<gene>
    <name evidence="2" type="ORF">FIBSPDRAFT_669135</name>
    <name evidence="3" type="ORF">FIBSPDRAFT_672609</name>
</gene>
<feature type="non-terminal residue" evidence="3">
    <location>
        <position position="95"/>
    </location>
</feature>
<evidence type="ECO:0000313" key="4">
    <source>
        <dbReference type="Proteomes" id="UP000076532"/>
    </source>
</evidence>
<accession>A0A165Y7A6</accession>
<sequence length="95" mass="10496">LTDIWDGSGMRDLRGPDGQCFSNGPPGEARLVWNLSVDWFNPGGNKQSGKHVSVGSMAMMCLNLPPSLRSRPENMWLSILPGPREPSTDEMNHFL</sequence>
<dbReference type="Proteomes" id="UP000076532">
    <property type="component" value="Unassembled WGS sequence"/>
</dbReference>
<evidence type="ECO:0000256" key="1">
    <source>
        <dbReference type="SAM" id="MobiDB-lite"/>
    </source>
</evidence>
<dbReference type="EMBL" id="KV417704">
    <property type="protein sequence ID" value="KZP09280.1"/>
    <property type="molecule type" value="Genomic_DNA"/>
</dbReference>
<feature type="non-terminal residue" evidence="3">
    <location>
        <position position="1"/>
    </location>
</feature>
<dbReference type="OrthoDB" id="3253623at2759"/>
<dbReference type="EMBL" id="KV417704">
    <property type="protein sequence ID" value="KZP09268.1"/>
    <property type="molecule type" value="Genomic_DNA"/>
</dbReference>
<feature type="region of interest" description="Disordered" evidence="1">
    <location>
        <begin position="1"/>
        <end position="22"/>
    </location>
</feature>
<reference evidence="3 4" key="1">
    <citation type="journal article" date="2016" name="Mol. Biol. Evol.">
        <title>Comparative Genomics of Early-Diverging Mushroom-Forming Fungi Provides Insights into the Origins of Lignocellulose Decay Capabilities.</title>
        <authorList>
            <person name="Nagy L.G."/>
            <person name="Riley R."/>
            <person name="Tritt A."/>
            <person name="Adam C."/>
            <person name="Daum C."/>
            <person name="Floudas D."/>
            <person name="Sun H."/>
            <person name="Yadav J.S."/>
            <person name="Pangilinan J."/>
            <person name="Larsson K.H."/>
            <person name="Matsuura K."/>
            <person name="Barry K."/>
            <person name="Labutti K."/>
            <person name="Kuo R."/>
            <person name="Ohm R.A."/>
            <person name="Bhattacharya S.S."/>
            <person name="Shirouzu T."/>
            <person name="Yoshinaga Y."/>
            <person name="Martin F.M."/>
            <person name="Grigoriev I.V."/>
            <person name="Hibbett D.S."/>
        </authorList>
    </citation>
    <scope>NUCLEOTIDE SEQUENCE [LARGE SCALE GENOMIC DNA]</scope>
    <source>
        <strain evidence="3 4">CBS 109695</strain>
    </source>
</reference>
<name>A0A165Y7A6_9AGAM</name>
<evidence type="ECO:0000313" key="2">
    <source>
        <dbReference type="EMBL" id="KZP09268.1"/>
    </source>
</evidence>
<dbReference type="AlphaFoldDB" id="A0A165Y7A6"/>
<dbReference type="STRING" id="436010.A0A165Y7A6"/>
<evidence type="ECO:0000313" key="3">
    <source>
        <dbReference type="EMBL" id="KZP09280.1"/>
    </source>
</evidence>
<proteinExistence type="predicted"/>
<organism evidence="3 4">
    <name type="scientific">Athelia psychrophila</name>
    <dbReference type="NCBI Taxonomy" id="1759441"/>
    <lineage>
        <taxon>Eukaryota</taxon>
        <taxon>Fungi</taxon>
        <taxon>Dikarya</taxon>
        <taxon>Basidiomycota</taxon>
        <taxon>Agaricomycotina</taxon>
        <taxon>Agaricomycetes</taxon>
        <taxon>Agaricomycetidae</taxon>
        <taxon>Atheliales</taxon>
        <taxon>Atheliaceae</taxon>
        <taxon>Athelia</taxon>
    </lineage>
</organism>
<keyword evidence="4" id="KW-1185">Reference proteome</keyword>
<protein>
    <submittedName>
        <fullName evidence="3">Uncharacterized protein</fullName>
    </submittedName>
</protein>